<feature type="region of interest" description="Disordered" evidence="1">
    <location>
        <begin position="1"/>
        <end position="72"/>
    </location>
</feature>
<comment type="caution">
    <text evidence="2">The sequence shown here is derived from an EMBL/GenBank/DDBJ whole genome shotgun (WGS) entry which is preliminary data.</text>
</comment>
<gene>
    <name evidence="2" type="ORF">PR048_019279</name>
</gene>
<dbReference type="Proteomes" id="UP001159363">
    <property type="component" value="Chromosome 6"/>
</dbReference>
<evidence type="ECO:0000256" key="1">
    <source>
        <dbReference type="SAM" id="MobiDB-lite"/>
    </source>
</evidence>
<sequence>MKRGESGAAPEGKGGENGISPRKPADRRNCPSRLPRGKIRDATPTEIESRFTSVGGRSSDHEATAGPSAMNDASRATAPAYLEHFPSFEDDKCGNDEDDTATLIKCAIATKRKSLNRRVLFSSHCMYLMGLSARARQKKANQRLEQGLRVSSSQSEAVFEIVRHVLITPDKVVGPSATADEWLVITLVPPPPCPGTHGGRIEAKLAWRRPLIPLGVYCFRAVFCPVARVSGFAPTRPPQRYLPQRRRMEKLLIAQVFRSGPAASNRKPNPSPRPRGVVTSFDNASFYSFAGRGRFCPDTPFDGPLSAAHRVNYFQPLFQVDRASSPSTAVGVRGLAIYRNNERMLWEGSEHCVHRGIDTHQKVQPDHTVMADIFIIALLGEFALGAPRGPIERHVINEHPCWGEKCEGNHGSHPKVQSATSHLSSQLGIQYQTVGAKSSEVETMLSATPFILLSVFRL</sequence>
<organism evidence="2 3">
    <name type="scientific">Dryococelus australis</name>
    <dbReference type="NCBI Taxonomy" id="614101"/>
    <lineage>
        <taxon>Eukaryota</taxon>
        <taxon>Metazoa</taxon>
        <taxon>Ecdysozoa</taxon>
        <taxon>Arthropoda</taxon>
        <taxon>Hexapoda</taxon>
        <taxon>Insecta</taxon>
        <taxon>Pterygota</taxon>
        <taxon>Neoptera</taxon>
        <taxon>Polyneoptera</taxon>
        <taxon>Phasmatodea</taxon>
        <taxon>Verophasmatodea</taxon>
        <taxon>Anareolatae</taxon>
        <taxon>Phasmatidae</taxon>
        <taxon>Eurycanthinae</taxon>
        <taxon>Dryococelus</taxon>
    </lineage>
</organism>
<proteinExistence type="predicted"/>
<evidence type="ECO:0000313" key="2">
    <source>
        <dbReference type="EMBL" id="KAJ8878694.1"/>
    </source>
</evidence>
<name>A0ABQ9H356_9NEOP</name>
<keyword evidence="3" id="KW-1185">Reference proteome</keyword>
<dbReference type="EMBL" id="JARBHB010000007">
    <property type="protein sequence ID" value="KAJ8878694.1"/>
    <property type="molecule type" value="Genomic_DNA"/>
</dbReference>
<evidence type="ECO:0000313" key="3">
    <source>
        <dbReference type="Proteomes" id="UP001159363"/>
    </source>
</evidence>
<reference evidence="2 3" key="1">
    <citation type="submission" date="2023-02" db="EMBL/GenBank/DDBJ databases">
        <title>LHISI_Scaffold_Assembly.</title>
        <authorList>
            <person name="Stuart O.P."/>
            <person name="Cleave R."/>
            <person name="Magrath M.J.L."/>
            <person name="Mikheyev A.S."/>
        </authorList>
    </citation>
    <scope>NUCLEOTIDE SEQUENCE [LARGE SCALE GENOMIC DNA]</scope>
    <source>
        <strain evidence="2">Daus_M_001</strain>
        <tissue evidence="2">Leg muscle</tissue>
    </source>
</reference>
<feature type="compositionally biased region" description="Basic and acidic residues" evidence="1">
    <location>
        <begin position="38"/>
        <end position="49"/>
    </location>
</feature>
<protein>
    <submittedName>
        <fullName evidence="2">Uncharacterized protein</fullName>
    </submittedName>
</protein>
<accession>A0ABQ9H356</accession>